<dbReference type="AlphaFoldDB" id="A0AAI8MGC1"/>
<feature type="transmembrane region" description="Helical" evidence="1">
    <location>
        <begin position="35"/>
        <end position="54"/>
    </location>
</feature>
<organism evidence="3 4">
    <name type="scientific">Bradyrhizobium cosmicum</name>
    <dbReference type="NCBI Taxonomy" id="1404864"/>
    <lineage>
        <taxon>Bacteria</taxon>
        <taxon>Pseudomonadati</taxon>
        <taxon>Pseudomonadota</taxon>
        <taxon>Alphaproteobacteria</taxon>
        <taxon>Hyphomicrobiales</taxon>
        <taxon>Nitrobacteraceae</taxon>
        <taxon>Bradyrhizobium</taxon>
    </lineage>
</organism>
<dbReference type="KEGG" id="brs:S23_47600"/>
<reference evidence="3 4" key="1">
    <citation type="journal article" date="2012" name="Microbes Environ.">
        <title>Complete genome sequence of Bradyrhizobium sp. S23321: insights into symbiosis evolution in soil oligotrophs.</title>
        <authorList>
            <person name="Okubo T."/>
            <person name="Tsukui T."/>
            <person name="Maita H."/>
            <person name="Okamoto S."/>
            <person name="Oshima K."/>
            <person name="Fujisawa T."/>
            <person name="Saito A."/>
            <person name="Futamata H."/>
            <person name="Hattori R."/>
            <person name="Shimomura Y."/>
            <person name="Haruta S."/>
            <person name="Morimoto S."/>
            <person name="Wang Y."/>
            <person name="Sakai Y."/>
            <person name="Hattori M."/>
            <person name="Aizawa S."/>
            <person name="Nagashima K.V.P."/>
            <person name="Masuda S."/>
            <person name="Hattori T."/>
            <person name="Yamashita A."/>
            <person name="Bao Z."/>
            <person name="Hayatsu M."/>
            <person name="Kajiya-Kanegae H."/>
            <person name="Yoshinaga I."/>
            <person name="Sakamoto K."/>
            <person name="Toyota K."/>
            <person name="Nakao M."/>
            <person name="Kohara M."/>
            <person name="Anda M."/>
            <person name="Niwa R."/>
            <person name="Jung-Hwan P."/>
            <person name="Sameshima-Saito R."/>
            <person name="Tokuda S."/>
            <person name="Yamamoto S."/>
            <person name="Yamamoto S."/>
            <person name="Yokoyama T."/>
            <person name="Akutsu T."/>
            <person name="Nakamura Y."/>
            <person name="Nakahira-Yanaka Y."/>
            <person name="Takada Hoshino Y."/>
            <person name="Hirakawa H."/>
            <person name="Mitsui H."/>
            <person name="Terasawa K."/>
            <person name="Itakura M."/>
            <person name="Sato S."/>
            <person name="Ikeda-Ohtsubo W."/>
            <person name="Sakakura N."/>
            <person name="Kaminuma E."/>
            <person name="Minamisawa K."/>
        </authorList>
    </citation>
    <scope>NUCLEOTIDE SEQUENCE [LARGE SCALE GENOMIC DNA]</scope>
    <source>
        <strain evidence="3 4">S23321</strain>
    </source>
</reference>
<gene>
    <name evidence="3" type="ORF">S23_47600</name>
</gene>
<dbReference type="Proteomes" id="UP000007886">
    <property type="component" value="Chromosome"/>
</dbReference>
<keyword evidence="4" id="KW-1185">Reference proteome</keyword>
<keyword evidence="1" id="KW-1133">Transmembrane helix</keyword>
<evidence type="ECO:0000313" key="4">
    <source>
        <dbReference type="Proteomes" id="UP000007886"/>
    </source>
</evidence>
<sequence length="351" mass="38858">MAVEVFFVISGFYMQMVLSQRYASAAGFYLSRAFRIFPTYWIVAALALAFWPANGFRDIASLGWQPAILVFASNILIVLQDTLLFLGVNHGELFFTADFHSTAPQLSSYLIVRPSWTLALELYFYLLAPFLARLRGVYLGAMALMLTGARLAAYGAGLDHDPWFYRFFPFELPLFVLGMLSFRLLRQIEVLPLLKSKAVALVAIAGLIVLGQHFVLNVPEQYGFVAAALAAAVAPVAFTAFKDVSVDRFVGDLSYPIYLVHFPIIQFLSNDYVVVVAVCLLVSCLIVVGLDRPMDRLRHRLAGENWNKSHAVPPIPAEAAFGLANTADSQSGLRPDLRPRADVDSEIANVR</sequence>
<evidence type="ECO:0000259" key="2">
    <source>
        <dbReference type="Pfam" id="PF01757"/>
    </source>
</evidence>
<dbReference type="Pfam" id="PF01757">
    <property type="entry name" value="Acyl_transf_3"/>
    <property type="match status" value="1"/>
</dbReference>
<feature type="transmembrane region" description="Helical" evidence="1">
    <location>
        <begin position="272"/>
        <end position="290"/>
    </location>
</feature>
<proteinExistence type="predicted"/>
<dbReference type="PANTHER" id="PTHR23028">
    <property type="entry name" value="ACETYLTRANSFERASE"/>
    <property type="match status" value="1"/>
</dbReference>
<dbReference type="GO" id="GO:0000271">
    <property type="term" value="P:polysaccharide biosynthetic process"/>
    <property type="evidence" value="ECO:0007669"/>
    <property type="project" value="TreeGrafter"/>
</dbReference>
<feature type="transmembrane region" description="Helical" evidence="1">
    <location>
        <begin position="197"/>
        <end position="216"/>
    </location>
</feature>
<feature type="transmembrane region" description="Helical" evidence="1">
    <location>
        <begin position="163"/>
        <end position="185"/>
    </location>
</feature>
<dbReference type="InterPro" id="IPR050879">
    <property type="entry name" value="Acyltransferase_3"/>
</dbReference>
<accession>A0AAI8MGC1</accession>
<dbReference type="EMBL" id="AP012279">
    <property type="protein sequence ID" value="BAL77954.1"/>
    <property type="molecule type" value="Genomic_DNA"/>
</dbReference>
<evidence type="ECO:0000256" key="1">
    <source>
        <dbReference type="SAM" id="Phobius"/>
    </source>
</evidence>
<dbReference type="GO" id="GO:0016747">
    <property type="term" value="F:acyltransferase activity, transferring groups other than amino-acyl groups"/>
    <property type="evidence" value="ECO:0007669"/>
    <property type="project" value="InterPro"/>
</dbReference>
<feature type="transmembrane region" description="Helical" evidence="1">
    <location>
        <begin position="137"/>
        <end position="157"/>
    </location>
</feature>
<dbReference type="GO" id="GO:0016020">
    <property type="term" value="C:membrane"/>
    <property type="evidence" value="ECO:0007669"/>
    <property type="project" value="TreeGrafter"/>
</dbReference>
<evidence type="ECO:0000313" key="3">
    <source>
        <dbReference type="EMBL" id="BAL77954.1"/>
    </source>
</evidence>
<keyword evidence="1" id="KW-0472">Membrane</keyword>
<dbReference type="InterPro" id="IPR002656">
    <property type="entry name" value="Acyl_transf_3_dom"/>
</dbReference>
<feature type="transmembrane region" description="Helical" evidence="1">
    <location>
        <begin position="106"/>
        <end position="125"/>
    </location>
</feature>
<protein>
    <recommendedName>
        <fullName evidence="2">Acyltransferase 3 domain-containing protein</fullName>
    </recommendedName>
</protein>
<dbReference type="PANTHER" id="PTHR23028:SF131">
    <property type="entry name" value="BLR2367 PROTEIN"/>
    <property type="match status" value="1"/>
</dbReference>
<keyword evidence="1" id="KW-0812">Transmembrane</keyword>
<feature type="domain" description="Acyltransferase 3" evidence="2">
    <location>
        <begin position="2"/>
        <end position="284"/>
    </location>
</feature>
<feature type="transmembrane region" description="Helical" evidence="1">
    <location>
        <begin position="66"/>
        <end position="86"/>
    </location>
</feature>
<name>A0AAI8MGC1_9BRAD</name>